<evidence type="ECO:0000256" key="1">
    <source>
        <dbReference type="SAM" id="Phobius"/>
    </source>
</evidence>
<gene>
    <name evidence="2" type="ORF">SAMN05518863_105217</name>
</gene>
<dbReference type="RefSeq" id="WP_008108663.1">
    <property type="nucleotide sequence ID" value="NZ_FOSD01000005.1"/>
</dbReference>
<accession>A0A1I3XPK7</accession>
<keyword evidence="1" id="KW-0472">Membrane</keyword>
<keyword evidence="1" id="KW-0812">Transmembrane</keyword>
<feature type="transmembrane region" description="Helical" evidence="1">
    <location>
        <begin position="156"/>
        <end position="176"/>
    </location>
</feature>
<comment type="caution">
    <text evidence="2">The sequence shown here is derived from an EMBL/GenBank/DDBJ whole genome shotgun (WGS) entry which is preliminary data.</text>
</comment>
<feature type="transmembrane region" description="Helical" evidence="1">
    <location>
        <begin position="233"/>
        <end position="250"/>
    </location>
</feature>
<dbReference type="Proteomes" id="UP000198841">
    <property type="component" value="Unassembled WGS sequence"/>
</dbReference>
<protein>
    <submittedName>
        <fullName evidence="2">DoxX protein</fullName>
    </submittedName>
</protein>
<feature type="transmembrane region" description="Helical" evidence="1">
    <location>
        <begin position="128"/>
        <end position="150"/>
    </location>
</feature>
<feature type="transmembrane region" description="Helical" evidence="1">
    <location>
        <begin position="43"/>
        <end position="63"/>
    </location>
</feature>
<feature type="transmembrane region" description="Helical" evidence="1">
    <location>
        <begin position="188"/>
        <end position="206"/>
    </location>
</feature>
<keyword evidence="1" id="KW-1133">Transmembrane helix</keyword>
<name>A0A1I3XPK7_9GAMM</name>
<reference evidence="2 3" key="1">
    <citation type="submission" date="2016-10" db="EMBL/GenBank/DDBJ databases">
        <authorList>
            <person name="Varghese N."/>
            <person name="Submissions S."/>
        </authorList>
    </citation>
    <scope>NUCLEOTIDE SEQUENCE [LARGE SCALE GENOMIC DNA]</scope>
    <source>
        <strain evidence="2 3">YR512</strain>
    </source>
</reference>
<sequence>MFYIRGIFILMALLPLTAAAHVKWFVDYNTENRPASLLNMLQSVEFMGLLALATIVIFLTSVLDRKLASPVDVPEWQPKLSLLENCVPAIMRYGTSAFFLTLTLGFPHIILTPELVVENPAMRYVHALIALTAFHRRTSLIAGVGILFLYSYATQLYGTFHMLDYLVFIGTGVYLIMQTLGGDKVRGLTIELVRFMLAYSFLWGAIEKFMQPDLFYHLLEDHSYLAMGMDWEFFVRAAGFVEFCCAWHIFSGRAAGYAGIGLMAFFVIAAVIPFGMIDFIGHFLFIIPLIAVLFTPRKVPLCRTACGSTLAFLLALALYLLVAYAAWYMLYFYLHLDLFH</sequence>
<organism evidence="2 3">
    <name type="scientific">Candidatus Pantoea symbiotica</name>
    <dbReference type="NCBI Taxonomy" id="1884370"/>
    <lineage>
        <taxon>Bacteria</taxon>
        <taxon>Pseudomonadati</taxon>
        <taxon>Pseudomonadota</taxon>
        <taxon>Gammaproteobacteria</taxon>
        <taxon>Enterobacterales</taxon>
        <taxon>Erwiniaceae</taxon>
        <taxon>Pantoea</taxon>
    </lineage>
</organism>
<keyword evidence="3" id="KW-1185">Reference proteome</keyword>
<evidence type="ECO:0000313" key="2">
    <source>
        <dbReference type="EMBL" id="SFK21587.1"/>
    </source>
</evidence>
<feature type="transmembrane region" description="Helical" evidence="1">
    <location>
        <begin position="309"/>
        <end position="334"/>
    </location>
</feature>
<feature type="transmembrane region" description="Helical" evidence="1">
    <location>
        <begin position="280"/>
        <end position="297"/>
    </location>
</feature>
<dbReference type="EMBL" id="FOSD01000005">
    <property type="protein sequence ID" value="SFK21587.1"/>
    <property type="molecule type" value="Genomic_DNA"/>
</dbReference>
<feature type="transmembrane region" description="Helical" evidence="1">
    <location>
        <begin position="257"/>
        <end position="274"/>
    </location>
</feature>
<evidence type="ECO:0000313" key="3">
    <source>
        <dbReference type="Proteomes" id="UP000198841"/>
    </source>
</evidence>
<proteinExistence type="predicted"/>